<dbReference type="InterPro" id="IPR015943">
    <property type="entry name" value="WD40/YVTN_repeat-like_dom_sf"/>
</dbReference>
<evidence type="ECO:0000313" key="1">
    <source>
        <dbReference type="EMBL" id="KWV46981.1"/>
    </source>
</evidence>
<comment type="caution">
    <text evidence="1">The sequence shown here is derived from an EMBL/GenBank/DDBJ whole genome shotgun (WGS) entry which is preliminary data.</text>
</comment>
<gene>
    <name evidence="1" type="ORF">AS156_21040</name>
</gene>
<proteinExistence type="predicted"/>
<accession>A0A109JDP4</accession>
<dbReference type="Gene3D" id="2.130.10.10">
    <property type="entry name" value="YVTN repeat-like/Quinoprotein amine dehydrogenase"/>
    <property type="match status" value="3"/>
</dbReference>
<dbReference type="EMBL" id="LNCU01000115">
    <property type="protein sequence ID" value="KWV46981.1"/>
    <property type="molecule type" value="Genomic_DNA"/>
</dbReference>
<dbReference type="InterPro" id="IPR051200">
    <property type="entry name" value="Host-pathogen_enzymatic-act"/>
</dbReference>
<dbReference type="AlphaFoldDB" id="A0A109JDP4"/>
<organism evidence="1 2">
    <name type="scientific">Bradyrhizobium macuxiense</name>
    <dbReference type="NCBI Taxonomy" id="1755647"/>
    <lineage>
        <taxon>Bacteria</taxon>
        <taxon>Pseudomonadati</taxon>
        <taxon>Pseudomonadota</taxon>
        <taxon>Alphaproteobacteria</taxon>
        <taxon>Hyphomicrobiales</taxon>
        <taxon>Nitrobacteraceae</taxon>
        <taxon>Bradyrhizobium</taxon>
    </lineage>
</organism>
<reference evidence="1 2" key="1">
    <citation type="submission" date="2015-11" db="EMBL/GenBank/DDBJ databases">
        <title>Draft Genome Sequence of the Strain BR 10303 (Bradyrhizobium sp.) isolated from nodules of Centrolobium paraense.</title>
        <authorList>
            <person name="Zelli J.E."/>
            <person name="Simoes-Araujo J.L."/>
            <person name="Barauna A.C."/>
            <person name="Silva K."/>
        </authorList>
    </citation>
    <scope>NUCLEOTIDE SEQUENCE [LARGE SCALE GENOMIC DNA]</scope>
    <source>
        <strain evidence="1 2">BR 10303</strain>
    </source>
</reference>
<dbReference type="SUPFAM" id="SSF51004">
    <property type="entry name" value="C-terminal (heme d1) domain of cytochrome cd1-nitrite reductase"/>
    <property type="match status" value="1"/>
</dbReference>
<protein>
    <recommendedName>
        <fullName evidence="3">YVTN family beta-propeller protein</fullName>
    </recommendedName>
</protein>
<dbReference type="PANTHER" id="PTHR47197">
    <property type="entry name" value="PROTEIN NIRF"/>
    <property type="match status" value="1"/>
</dbReference>
<keyword evidence="2" id="KW-1185">Reference proteome</keyword>
<dbReference type="InterPro" id="IPR011048">
    <property type="entry name" value="Haem_d1_sf"/>
</dbReference>
<evidence type="ECO:0000313" key="2">
    <source>
        <dbReference type="Proteomes" id="UP000057737"/>
    </source>
</evidence>
<dbReference type="PANTHER" id="PTHR47197:SF3">
    <property type="entry name" value="DIHYDRO-HEME D1 DEHYDROGENASE"/>
    <property type="match status" value="1"/>
</dbReference>
<name>A0A109JDP4_9BRAD</name>
<dbReference type="Proteomes" id="UP000057737">
    <property type="component" value="Unassembled WGS sequence"/>
</dbReference>
<evidence type="ECO:0008006" key="3">
    <source>
        <dbReference type="Google" id="ProtNLM"/>
    </source>
</evidence>
<dbReference type="OrthoDB" id="7510834at2"/>
<sequence>MQLETKIPLGEVRGRIDHMAVDQKRLRLIVAELGNDTVSIVDLARRSVIQRITGLKEPQGVGYEPSSDTLYVANARDGSLKFFKGEAYEAAGGIDLGGDADNIRIDASAGHVVIGYGEGRLAVLDAATRKRLGNIPLKAHPESFQLDPDGGRIFVNLPDAHAVAVFDSASGKPLANWPMDKGGNFAMAIDNDRNRILVAFRRPPELSVFSMVDGKRIATVDTCGDIDDLFIDRKRSRVYASCGSGFVDVFEIDGAVYRRLSRIPTASGARTSFFAPELDRLLIAARATSTEPAAIWIFRPLP</sequence>